<proteinExistence type="predicted"/>
<name>A0A6J5SEE4_9CAUD</name>
<accession>A0A6J5SEE4</accession>
<evidence type="ECO:0000313" key="2">
    <source>
        <dbReference type="EMBL" id="CAB4211755.1"/>
    </source>
</evidence>
<evidence type="ECO:0000313" key="1">
    <source>
        <dbReference type="EMBL" id="CAB4142927.1"/>
    </source>
</evidence>
<dbReference type="EMBL" id="LR796419">
    <property type="protein sequence ID" value="CAB4142927.1"/>
    <property type="molecule type" value="Genomic_DNA"/>
</dbReference>
<organism evidence="2">
    <name type="scientific">uncultured Caudovirales phage</name>
    <dbReference type="NCBI Taxonomy" id="2100421"/>
    <lineage>
        <taxon>Viruses</taxon>
        <taxon>Duplodnaviria</taxon>
        <taxon>Heunggongvirae</taxon>
        <taxon>Uroviricota</taxon>
        <taxon>Caudoviricetes</taxon>
        <taxon>Peduoviridae</taxon>
        <taxon>Maltschvirus</taxon>
        <taxon>Maltschvirus maltsch</taxon>
    </lineage>
</organism>
<gene>
    <name evidence="2" type="ORF">UFOVP1414_14</name>
    <name evidence="1" type="ORF">UFOVP442_63</name>
</gene>
<sequence length="69" mass="7976">MNQILFELKPAIKVVYTDAEGTVATRTIMPRSMWFGRISSHAEEEWLVRAFALDTNQVEIFSLRKMTPC</sequence>
<reference evidence="2" key="1">
    <citation type="submission" date="2020-05" db="EMBL/GenBank/DDBJ databases">
        <authorList>
            <person name="Chiriac C."/>
            <person name="Salcher M."/>
            <person name="Ghai R."/>
            <person name="Kavagutti S V."/>
        </authorList>
    </citation>
    <scope>NUCLEOTIDE SEQUENCE</scope>
</reference>
<protein>
    <submittedName>
        <fullName evidence="2">Uncharacterized protein</fullName>
    </submittedName>
</protein>
<dbReference type="EMBL" id="LR797380">
    <property type="protein sequence ID" value="CAB4211755.1"/>
    <property type="molecule type" value="Genomic_DNA"/>
</dbReference>